<dbReference type="GO" id="GO:0016020">
    <property type="term" value="C:membrane"/>
    <property type="evidence" value="ECO:0007669"/>
    <property type="project" value="TreeGrafter"/>
</dbReference>
<evidence type="ECO:0000313" key="5">
    <source>
        <dbReference type="EMBL" id="OON42072.1"/>
    </source>
</evidence>
<dbReference type="PRINTS" id="PR00080">
    <property type="entry name" value="SDRFAMILY"/>
</dbReference>
<dbReference type="Gene3D" id="3.40.50.720">
    <property type="entry name" value="NAD(P)-binding Rossmann-like Domain"/>
    <property type="match status" value="1"/>
</dbReference>
<dbReference type="InterPro" id="IPR036291">
    <property type="entry name" value="NAD(P)-bd_dom_sf"/>
</dbReference>
<evidence type="ECO:0000256" key="3">
    <source>
        <dbReference type="RuleBase" id="RU000363"/>
    </source>
</evidence>
<dbReference type="InterPro" id="IPR002347">
    <property type="entry name" value="SDR_fam"/>
</dbReference>
<dbReference type="STRING" id="1926881.BTJ39_02650"/>
<reference evidence="5 6" key="1">
    <citation type="submission" date="2016-12" db="EMBL/GenBank/DDBJ databases">
        <title>Izhakiella australiana sp. nov. of genus Izhakiella isolated from Australian desert.</title>
        <authorList>
            <person name="Ji M."/>
        </authorList>
    </citation>
    <scope>NUCLEOTIDE SEQUENCE [LARGE SCALE GENOMIC DNA]</scope>
    <source>
        <strain evidence="5 6">D4N98</strain>
    </source>
</reference>
<feature type="domain" description="Ketoreductase" evidence="4">
    <location>
        <begin position="6"/>
        <end position="199"/>
    </location>
</feature>
<dbReference type="AlphaFoldDB" id="A0A1S8YTB7"/>
<dbReference type="InterPro" id="IPR020904">
    <property type="entry name" value="Sc_DH/Rdtase_CS"/>
</dbReference>
<evidence type="ECO:0000313" key="6">
    <source>
        <dbReference type="Proteomes" id="UP000190667"/>
    </source>
</evidence>
<keyword evidence="6" id="KW-1185">Reference proteome</keyword>
<dbReference type="Pfam" id="PF00106">
    <property type="entry name" value="adh_short"/>
    <property type="match status" value="1"/>
</dbReference>
<sequence>MTFTNSTILITGGGTGIGRGLAEKLSAMGNRVIIAGRTLAALSEVKAANPSIEVMTLDQSDAADITRFAAEIIRRYPELNVVINNAGIQRSENLQLGEVALAEAQITSNLLGPIRLTAALLPYLLTRPESTLINVTSALGFVPSAMIPTYSATKAALHSYTQSLRFQLSATRVKVLEIIPPWVQTGLQGEKRGNDPRAMPLDDYIEQTIALLWAPPENGEIVVEAAKALRFAEQRGNYQQLYTASNQQRAQEYGNPPAVTG</sequence>
<dbReference type="GO" id="GO:0016491">
    <property type="term" value="F:oxidoreductase activity"/>
    <property type="evidence" value="ECO:0007669"/>
    <property type="project" value="UniProtKB-KW"/>
</dbReference>
<dbReference type="PRINTS" id="PR00081">
    <property type="entry name" value="GDHRDH"/>
</dbReference>
<keyword evidence="2" id="KW-0560">Oxidoreductase</keyword>
<dbReference type="Proteomes" id="UP000190667">
    <property type="component" value="Unassembled WGS sequence"/>
</dbReference>
<dbReference type="PANTHER" id="PTHR44196:SF1">
    <property type="entry name" value="DEHYDROGENASE_REDUCTASE SDR FAMILY MEMBER 7B"/>
    <property type="match status" value="1"/>
</dbReference>
<evidence type="ECO:0000259" key="4">
    <source>
        <dbReference type="SMART" id="SM00822"/>
    </source>
</evidence>
<name>A0A1S8YTB7_9GAMM</name>
<dbReference type="OrthoDB" id="9810734at2"/>
<dbReference type="SUPFAM" id="SSF51735">
    <property type="entry name" value="NAD(P)-binding Rossmann-fold domains"/>
    <property type="match status" value="1"/>
</dbReference>
<gene>
    <name evidence="5" type="ORF">BTJ39_02650</name>
</gene>
<accession>A0A1S8YTB7</accession>
<dbReference type="EMBL" id="MRUL01000001">
    <property type="protein sequence ID" value="OON42072.1"/>
    <property type="molecule type" value="Genomic_DNA"/>
</dbReference>
<comment type="similarity">
    <text evidence="1 3">Belongs to the short-chain dehydrogenases/reductases (SDR) family.</text>
</comment>
<protein>
    <submittedName>
        <fullName evidence="5">Oxidoreductase</fullName>
    </submittedName>
</protein>
<evidence type="ECO:0000256" key="1">
    <source>
        <dbReference type="ARBA" id="ARBA00006484"/>
    </source>
</evidence>
<dbReference type="PANTHER" id="PTHR44196">
    <property type="entry name" value="DEHYDROGENASE/REDUCTASE SDR FAMILY MEMBER 7B"/>
    <property type="match status" value="1"/>
</dbReference>
<dbReference type="SMART" id="SM00822">
    <property type="entry name" value="PKS_KR"/>
    <property type="match status" value="1"/>
</dbReference>
<organism evidence="5 6">
    <name type="scientific">Izhakiella australiensis</name>
    <dbReference type="NCBI Taxonomy" id="1926881"/>
    <lineage>
        <taxon>Bacteria</taxon>
        <taxon>Pseudomonadati</taxon>
        <taxon>Pseudomonadota</taxon>
        <taxon>Gammaproteobacteria</taxon>
        <taxon>Enterobacterales</taxon>
        <taxon>Erwiniaceae</taxon>
        <taxon>Izhakiella</taxon>
    </lineage>
</organism>
<dbReference type="RefSeq" id="WP_078001101.1">
    <property type="nucleotide sequence ID" value="NZ_MRUL01000001.1"/>
</dbReference>
<proteinExistence type="inferred from homology"/>
<dbReference type="PROSITE" id="PS00061">
    <property type="entry name" value="ADH_SHORT"/>
    <property type="match status" value="1"/>
</dbReference>
<dbReference type="InterPro" id="IPR057326">
    <property type="entry name" value="KR_dom"/>
</dbReference>
<comment type="caution">
    <text evidence="5">The sequence shown here is derived from an EMBL/GenBank/DDBJ whole genome shotgun (WGS) entry which is preliminary data.</text>
</comment>
<evidence type="ECO:0000256" key="2">
    <source>
        <dbReference type="ARBA" id="ARBA00023002"/>
    </source>
</evidence>